<accession>A0ABQ1Z0T8</accession>
<name>A0ABQ1Z0T8_9BACT</name>
<gene>
    <name evidence="1" type="ORF">GCM10007423_39980</name>
</gene>
<keyword evidence="2" id="KW-1185">Reference proteome</keyword>
<evidence type="ECO:0000313" key="2">
    <source>
        <dbReference type="Proteomes" id="UP000600214"/>
    </source>
</evidence>
<reference evidence="2" key="1">
    <citation type="journal article" date="2019" name="Int. J. Syst. Evol. Microbiol.">
        <title>The Global Catalogue of Microorganisms (GCM) 10K type strain sequencing project: providing services to taxonomists for standard genome sequencing and annotation.</title>
        <authorList>
            <consortium name="The Broad Institute Genomics Platform"/>
            <consortium name="The Broad Institute Genome Sequencing Center for Infectious Disease"/>
            <person name="Wu L."/>
            <person name="Ma J."/>
        </authorList>
    </citation>
    <scope>NUCLEOTIDE SEQUENCE [LARGE SCALE GENOMIC DNA]</scope>
    <source>
        <strain evidence="2">CGMCC 1.15288</strain>
    </source>
</reference>
<protein>
    <submittedName>
        <fullName evidence="1">Uncharacterized protein</fullName>
    </submittedName>
</protein>
<evidence type="ECO:0000313" key="1">
    <source>
        <dbReference type="EMBL" id="GGH42961.1"/>
    </source>
</evidence>
<dbReference type="Proteomes" id="UP000600214">
    <property type="component" value="Unassembled WGS sequence"/>
</dbReference>
<organism evidence="1 2">
    <name type="scientific">Dyadobacter endophyticus</name>
    <dbReference type="NCBI Taxonomy" id="1749036"/>
    <lineage>
        <taxon>Bacteria</taxon>
        <taxon>Pseudomonadati</taxon>
        <taxon>Bacteroidota</taxon>
        <taxon>Cytophagia</taxon>
        <taxon>Cytophagales</taxon>
        <taxon>Spirosomataceae</taxon>
        <taxon>Dyadobacter</taxon>
    </lineage>
</organism>
<dbReference type="RefSeq" id="WP_188935412.1">
    <property type="nucleotide sequence ID" value="NZ_BMIA01000003.1"/>
</dbReference>
<comment type="caution">
    <text evidence="1">The sequence shown here is derived from an EMBL/GenBank/DDBJ whole genome shotgun (WGS) entry which is preliminary data.</text>
</comment>
<proteinExistence type="predicted"/>
<dbReference type="EMBL" id="BMIA01000003">
    <property type="protein sequence ID" value="GGH42961.1"/>
    <property type="molecule type" value="Genomic_DNA"/>
</dbReference>
<sequence length="120" mass="13990">MKRLKNKDIAFFDSTVGHIFRLDLATDPHSRHVKTIFQYFGYEMTEESCSGALDFTHKCTEGNKCHFMRFNGFIGQVTFYGSEGIICIRPKTWQGFFNGIRNHTRRLIAMREAQYKPKAV</sequence>